<dbReference type="GO" id="GO:0008410">
    <property type="term" value="F:CoA-transferase activity"/>
    <property type="evidence" value="ECO:0007669"/>
    <property type="project" value="InterPro"/>
</dbReference>
<gene>
    <name evidence="3" type="primary">scoB</name>
    <name evidence="3" type="ORF">METESE_35110</name>
</gene>
<dbReference type="SUPFAM" id="SSF100950">
    <property type="entry name" value="NagB/RpiA/CoA transferase-like"/>
    <property type="match status" value="1"/>
</dbReference>
<evidence type="ECO:0000256" key="2">
    <source>
        <dbReference type="ARBA" id="ARBA00022679"/>
    </source>
</evidence>
<dbReference type="Proteomes" id="UP001228113">
    <property type="component" value="Chromosome"/>
</dbReference>
<dbReference type="AlphaFoldDB" id="A0AA48H9U2"/>
<dbReference type="SMART" id="SM00882">
    <property type="entry name" value="CoA_trans"/>
    <property type="match status" value="1"/>
</dbReference>
<accession>A0AA48H9U2</accession>
<dbReference type="Gene3D" id="3.40.1080.10">
    <property type="entry name" value="Glutaconate Coenzyme A-transferase"/>
    <property type="match status" value="1"/>
</dbReference>
<dbReference type="InterPro" id="IPR004165">
    <property type="entry name" value="CoA_trans_fam_I"/>
</dbReference>
<evidence type="ECO:0000313" key="4">
    <source>
        <dbReference type="Proteomes" id="UP001228113"/>
    </source>
</evidence>
<dbReference type="RefSeq" id="WP_243346064.1">
    <property type="nucleotide sequence ID" value="NZ_AP027081.1"/>
</dbReference>
<dbReference type="NCBIfam" id="TIGR02428">
    <property type="entry name" value="pcaJ_scoB_fam"/>
    <property type="match status" value="1"/>
</dbReference>
<organism evidence="3 4">
    <name type="scientific">Mesoterricola sediminis</name>
    <dbReference type="NCBI Taxonomy" id="2927980"/>
    <lineage>
        <taxon>Bacteria</taxon>
        <taxon>Pseudomonadati</taxon>
        <taxon>Acidobacteriota</taxon>
        <taxon>Holophagae</taxon>
        <taxon>Holophagales</taxon>
        <taxon>Holophagaceae</taxon>
        <taxon>Mesoterricola</taxon>
    </lineage>
</organism>
<dbReference type="EMBL" id="AP027081">
    <property type="protein sequence ID" value="BDU78553.1"/>
    <property type="molecule type" value="Genomic_DNA"/>
</dbReference>
<dbReference type="Pfam" id="PF01144">
    <property type="entry name" value="CoA_trans"/>
    <property type="match status" value="1"/>
</dbReference>
<proteinExistence type="inferred from homology"/>
<dbReference type="PANTHER" id="PTHR13707">
    <property type="entry name" value="KETOACID-COENZYME A TRANSFERASE"/>
    <property type="match status" value="1"/>
</dbReference>
<reference evidence="3" key="1">
    <citation type="journal article" date="2023" name="Int. J. Syst. Evol. Microbiol.">
        <title>Mesoterricola silvestris gen. nov., sp. nov., Mesoterricola sediminis sp. nov., Geothrix oryzae sp. nov., Geothrix edaphica sp. nov., Geothrix rubra sp. nov., and Geothrix limicola sp. nov., six novel members of Acidobacteriota isolated from soils.</title>
        <authorList>
            <person name="Itoh H."/>
            <person name="Sugisawa Y."/>
            <person name="Mise K."/>
            <person name="Xu Z."/>
            <person name="Kuniyasu M."/>
            <person name="Ushijima N."/>
            <person name="Kawano K."/>
            <person name="Kobayashi E."/>
            <person name="Shiratori Y."/>
            <person name="Masuda Y."/>
            <person name="Senoo K."/>
        </authorList>
    </citation>
    <scope>NUCLEOTIDE SEQUENCE</scope>
    <source>
        <strain evidence="3">W786</strain>
    </source>
</reference>
<evidence type="ECO:0000256" key="1">
    <source>
        <dbReference type="ARBA" id="ARBA00007047"/>
    </source>
</evidence>
<evidence type="ECO:0000313" key="3">
    <source>
        <dbReference type="EMBL" id="BDU78553.1"/>
    </source>
</evidence>
<protein>
    <submittedName>
        <fullName evidence="3">Succinyl-CoA--3-ketoacid-CoA transferase</fullName>
    </submittedName>
</protein>
<dbReference type="InterPro" id="IPR037171">
    <property type="entry name" value="NagB/RpiA_transferase-like"/>
</dbReference>
<keyword evidence="4" id="KW-1185">Reference proteome</keyword>
<sequence>MDYTPDKAVIARRIARLFRSGDVVNLGIGLPTLVAEHLPAGVTIVLQSENGLMGLGPAPAPGQEDRNLVNAGGAPISVLPGGCFFDSAASFGIIRGGHVDYTVLGVLEVDQEGNLANYKVPGKLVPGMGGAMDLVAGARTVVAATLHFEPSGASRLRRRCALPLTAAREVDLVVTDLGLFEVREGRFLLRECLGPHPPEWILARTDADIEVAEGAWKP</sequence>
<dbReference type="KEGG" id="msea:METESE_35110"/>
<dbReference type="InterPro" id="IPR012791">
    <property type="entry name" value="3-oxoacid_CoA-transf_B"/>
</dbReference>
<comment type="similarity">
    <text evidence="1">Belongs to the 3-oxoacid CoA-transferase subunit B family.</text>
</comment>
<name>A0AA48H9U2_9BACT</name>
<dbReference type="PANTHER" id="PTHR13707:SF57">
    <property type="entry name" value="SUCCINYL-COA:3-KETOACID COENZYME A TRANSFERASE SUBUNIT B-RELATED"/>
    <property type="match status" value="1"/>
</dbReference>
<keyword evidence="2 3" id="KW-0808">Transferase</keyword>